<sequence>MYKSRVISRLKKLFGSTKSSPLPPGDGLGLDVFRLKAQYEVASLKEFLGGEAFARLRTLDRKIPSPGEIILSESRGLRLETIASNLKNFVAKLDQEIGSSVEAARDESALTLWRFIGRLDDLADIGSRQDGDAETREYVTNLLEFNLSLVNELQKQLEPAAIEMLVKRFSAREALRGANLRPYVEPPALPES</sequence>
<dbReference type="KEGG" id="tsa:AciPR4_1600"/>
<dbReference type="EMBL" id="CP002467">
    <property type="protein sequence ID" value="ADV82418.1"/>
    <property type="molecule type" value="Genomic_DNA"/>
</dbReference>
<protein>
    <submittedName>
        <fullName evidence="1">Uncharacterized protein</fullName>
    </submittedName>
</protein>
<gene>
    <name evidence="1" type="ordered locus">AciPR4_1600</name>
</gene>
<accession>E8V2K0</accession>
<dbReference type="HOGENOM" id="CLU_1414553_0_0_0"/>
<proteinExistence type="predicted"/>
<dbReference type="Proteomes" id="UP000006844">
    <property type="component" value="Chromosome"/>
</dbReference>
<evidence type="ECO:0000313" key="2">
    <source>
        <dbReference type="Proteomes" id="UP000006844"/>
    </source>
</evidence>
<name>E8V2K0_TERSS</name>
<organism evidence="1 2">
    <name type="scientific">Terriglobus saanensis (strain ATCC BAA-1853 / DSM 23119 / SP1PR4)</name>
    <dbReference type="NCBI Taxonomy" id="401053"/>
    <lineage>
        <taxon>Bacteria</taxon>
        <taxon>Pseudomonadati</taxon>
        <taxon>Acidobacteriota</taxon>
        <taxon>Terriglobia</taxon>
        <taxon>Terriglobales</taxon>
        <taxon>Acidobacteriaceae</taxon>
        <taxon>Terriglobus</taxon>
    </lineage>
</organism>
<reference evidence="1 2" key="1">
    <citation type="journal article" date="2012" name="Stand. Genomic Sci.">
        <title>Complete genome sequence of Terriglobus saanensis type strain SP1PR4(T), an Acidobacteria from tundra soil.</title>
        <authorList>
            <person name="Rawat S.R."/>
            <person name="Mannisto M.K."/>
            <person name="Starovoytov V."/>
            <person name="Goodwin L."/>
            <person name="Nolan M."/>
            <person name="Hauser L."/>
            <person name="Land M."/>
            <person name="Davenport K.W."/>
            <person name="Woyke T."/>
            <person name="Haggblom M.M."/>
        </authorList>
    </citation>
    <scope>NUCLEOTIDE SEQUENCE</scope>
    <source>
        <strain evidence="2">ATCC BAA-1853 / DSM 23119 / SP1PR4</strain>
    </source>
</reference>
<dbReference type="AlphaFoldDB" id="E8V2K0"/>
<evidence type="ECO:0000313" key="1">
    <source>
        <dbReference type="EMBL" id="ADV82418.1"/>
    </source>
</evidence>
<keyword evidence="2" id="KW-1185">Reference proteome</keyword>